<accession>A0A0B7JZ16</accession>
<name>A0A0B7JZ16_BIOOC</name>
<evidence type="ECO:0000313" key="1">
    <source>
        <dbReference type="EMBL" id="CEO47880.1"/>
    </source>
</evidence>
<feature type="non-terminal residue" evidence="1">
    <location>
        <position position="46"/>
    </location>
</feature>
<organism evidence="1">
    <name type="scientific">Bionectria ochroleuca</name>
    <name type="common">Gliocladium roseum</name>
    <dbReference type="NCBI Taxonomy" id="29856"/>
    <lineage>
        <taxon>Eukaryota</taxon>
        <taxon>Fungi</taxon>
        <taxon>Dikarya</taxon>
        <taxon>Ascomycota</taxon>
        <taxon>Pezizomycotina</taxon>
        <taxon>Sordariomycetes</taxon>
        <taxon>Hypocreomycetidae</taxon>
        <taxon>Hypocreales</taxon>
        <taxon>Bionectriaceae</taxon>
        <taxon>Clonostachys</taxon>
    </lineage>
</organism>
<sequence>MPSLFPNRSRSRSIENREPVLLCFLFKEQNRINQVVSMPFKRGISA</sequence>
<dbReference type="AlphaFoldDB" id="A0A0B7JZ16"/>
<gene>
    <name evidence="1" type="ORF">BN869_000003935_1</name>
</gene>
<proteinExistence type="predicted"/>
<protein>
    <submittedName>
        <fullName evidence="1">Uncharacterized protein</fullName>
    </submittedName>
</protein>
<dbReference type="EMBL" id="CDPU01000009">
    <property type="protein sequence ID" value="CEO47880.1"/>
    <property type="molecule type" value="Genomic_DNA"/>
</dbReference>
<reference evidence="1" key="1">
    <citation type="submission" date="2015-01" db="EMBL/GenBank/DDBJ databases">
        <authorList>
            <person name="Durling Mikael"/>
        </authorList>
    </citation>
    <scope>NUCLEOTIDE SEQUENCE</scope>
</reference>